<dbReference type="EMBL" id="JAPEUX010000002">
    <property type="protein sequence ID" value="KAJ4358276.1"/>
    <property type="molecule type" value="Genomic_DNA"/>
</dbReference>
<sequence>MSDGDRLVLTEHDYEAEANEFWYPTPRQQMNRAVPTQEQLENKVWRKCMDIGSTQKALSEAPTDAAPMLDPEEKSRVFRIIDLPAELRLNIYAQALTVGKVFYTPTAFEIRKGRRFDRCKEYEKPNVVFRAIGFLRAAEGYIELNYSNSFCPFGCCRLMHMSCDVIRRHMPKCVRALDTTFAGAQALNDNGMTYLIREWVSSTGMTVEKMKKKFGFMVDGKDVWEAYILAHKYKHKVGAEA</sequence>
<dbReference type="GeneID" id="80906386"/>
<dbReference type="RefSeq" id="XP_056075135.1">
    <property type="nucleotide sequence ID" value="XM_056211662.1"/>
</dbReference>
<organism evidence="1 2">
    <name type="scientific">Didymosphaeria variabile</name>
    <dbReference type="NCBI Taxonomy" id="1932322"/>
    <lineage>
        <taxon>Eukaryota</taxon>
        <taxon>Fungi</taxon>
        <taxon>Dikarya</taxon>
        <taxon>Ascomycota</taxon>
        <taxon>Pezizomycotina</taxon>
        <taxon>Dothideomycetes</taxon>
        <taxon>Pleosporomycetidae</taxon>
        <taxon>Pleosporales</taxon>
        <taxon>Massarineae</taxon>
        <taxon>Didymosphaeriaceae</taxon>
        <taxon>Didymosphaeria</taxon>
    </lineage>
</organism>
<keyword evidence="2" id="KW-1185">Reference proteome</keyword>
<proteinExistence type="predicted"/>
<dbReference type="AlphaFoldDB" id="A0A9W8XSW0"/>
<dbReference type="OrthoDB" id="62952at2759"/>
<gene>
    <name evidence="1" type="ORF">N0V89_002856</name>
</gene>
<evidence type="ECO:0000313" key="2">
    <source>
        <dbReference type="Proteomes" id="UP001140513"/>
    </source>
</evidence>
<accession>A0A9W8XSW0</accession>
<dbReference type="Proteomes" id="UP001140513">
    <property type="component" value="Unassembled WGS sequence"/>
</dbReference>
<evidence type="ECO:0000313" key="1">
    <source>
        <dbReference type="EMBL" id="KAJ4358276.1"/>
    </source>
</evidence>
<protein>
    <submittedName>
        <fullName evidence="1">Uncharacterized protein</fullName>
    </submittedName>
</protein>
<name>A0A9W8XSW0_9PLEO</name>
<comment type="caution">
    <text evidence="1">The sequence shown here is derived from an EMBL/GenBank/DDBJ whole genome shotgun (WGS) entry which is preliminary data.</text>
</comment>
<reference evidence="1" key="1">
    <citation type="submission" date="2022-10" db="EMBL/GenBank/DDBJ databases">
        <title>Tapping the CABI collections for fungal endophytes: first genome assemblies for Collariella, Neodidymelliopsis, Ascochyta clinopodiicola, Didymella pomorum, Didymosphaeria variabile, Neocosmospora piperis and Neocucurbitaria cava.</title>
        <authorList>
            <person name="Hill R."/>
        </authorList>
    </citation>
    <scope>NUCLEOTIDE SEQUENCE</scope>
    <source>
        <strain evidence="1">IMI 356815</strain>
    </source>
</reference>